<evidence type="ECO:0000256" key="1">
    <source>
        <dbReference type="SAM" id="Phobius"/>
    </source>
</evidence>
<feature type="transmembrane region" description="Helical" evidence="1">
    <location>
        <begin position="36"/>
        <end position="53"/>
    </location>
</feature>
<protein>
    <submittedName>
        <fullName evidence="2">Uncharacterized protein</fullName>
    </submittedName>
</protein>
<dbReference type="InterPro" id="IPR054235">
    <property type="entry name" value="DUF6962"/>
</dbReference>
<evidence type="ECO:0000313" key="2">
    <source>
        <dbReference type="EMBL" id="AGO87774.1"/>
    </source>
</evidence>
<reference evidence="2" key="1">
    <citation type="journal article" date="2014" name="ISME J.">
        <title>Genomic properties of Marine Group A bacteria indicate a role in the marine sulfur cycle.</title>
        <authorList>
            <person name="Wright J.J."/>
            <person name="Mewis K."/>
            <person name="Hanson N.W."/>
            <person name="Konwar K.M."/>
            <person name="Maas K.R."/>
            <person name="Hallam S.J."/>
        </authorList>
    </citation>
    <scope>NUCLEOTIDE SEQUENCE</scope>
</reference>
<keyword evidence="1" id="KW-0472">Membrane</keyword>
<name>S4W7B2_9BACT</name>
<keyword evidence="1" id="KW-0812">Transmembrane</keyword>
<accession>S4W7B2</accession>
<dbReference type="AlphaFoldDB" id="S4W7B2"/>
<keyword evidence="1" id="KW-1133">Transmembrane helix</keyword>
<dbReference type="EMBL" id="KF170413">
    <property type="protein sequence ID" value="AGO87774.1"/>
    <property type="molecule type" value="Genomic_DNA"/>
</dbReference>
<sequence>MTGALSITMGLLVCLAGTVVQVMKISVHEKFNHNDLFHAIQMLGMFLMYRGGLEIPPF</sequence>
<proteinExistence type="predicted"/>
<organism evidence="2">
    <name type="scientific">uncultured bacterium L413009-K18</name>
    <dbReference type="NCBI Taxonomy" id="1343850"/>
    <lineage>
        <taxon>Bacteria</taxon>
        <taxon>environmental samples</taxon>
    </lineage>
</organism>
<dbReference type="Pfam" id="PF22285">
    <property type="entry name" value="DUF6962"/>
    <property type="match status" value="1"/>
</dbReference>